<dbReference type="PRINTS" id="PR00455">
    <property type="entry name" value="HTHTETR"/>
</dbReference>
<sequence>MVPAQHRGGVGGGNREDLLDGARRCLLEKGYARTTVRDIASAAGVSTAAIGYHYGSREALLNAAMFQALEEWGTEVARAVAKRSAPAATPAERYARQWQGVIETFTTHRPLWIATIEAFQQSEHDPELRAQLAMGQRAGLRSLAAGLQGVPEDQVTDRDVRTVGAMQTALISGVMFQWMSDPEHAPSADEVVEGLQALARIAGGDA</sequence>
<dbReference type="Pfam" id="PF17940">
    <property type="entry name" value="TetR_C_31"/>
    <property type="match status" value="1"/>
</dbReference>
<evidence type="ECO:0000313" key="4">
    <source>
        <dbReference type="EMBL" id="MFC5004468.1"/>
    </source>
</evidence>
<feature type="DNA-binding region" description="H-T-H motif" evidence="2">
    <location>
        <begin position="35"/>
        <end position="54"/>
    </location>
</feature>
<name>A0ABV9W7K0_9ACTN</name>
<dbReference type="InterPro" id="IPR001647">
    <property type="entry name" value="HTH_TetR"/>
</dbReference>
<dbReference type="InterPro" id="IPR009057">
    <property type="entry name" value="Homeodomain-like_sf"/>
</dbReference>
<keyword evidence="1 2" id="KW-0238">DNA-binding</keyword>
<protein>
    <submittedName>
        <fullName evidence="4">TetR/AcrR family transcriptional regulator</fullName>
    </submittedName>
</protein>
<dbReference type="PANTHER" id="PTHR30055:SF219">
    <property type="entry name" value="TRANSCRIPTIONAL REGULATORY PROTEIN"/>
    <property type="match status" value="1"/>
</dbReference>
<dbReference type="EMBL" id="JBHSIU010000066">
    <property type="protein sequence ID" value="MFC5004468.1"/>
    <property type="molecule type" value="Genomic_DNA"/>
</dbReference>
<dbReference type="PROSITE" id="PS50977">
    <property type="entry name" value="HTH_TETR_2"/>
    <property type="match status" value="1"/>
</dbReference>
<dbReference type="InterPro" id="IPR050109">
    <property type="entry name" value="HTH-type_TetR-like_transc_reg"/>
</dbReference>
<evidence type="ECO:0000256" key="1">
    <source>
        <dbReference type="ARBA" id="ARBA00023125"/>
    </source>
</evidence>
<dbReference type="InterPro" id="IPR041583">
    <property type="entry name" value="TetR_C_31"/>
</dbReference>
<dbReference type="InterPro" id="IPR036271">
    <property type="entry name" value="Tet_transcr_reg_TetR-rel_C_sf"/>
</dbReference>
<organism evidence="4 5">
    <name type="scientific">Dactylosporangium cerinum</name>
    <dbReference type="NCBI Taxonomy" id="1434730"/>
    <lineage>
        <taxon>Bacteria</taxon>
        <taxon>Bacillati</taxon>
        <taxon>Actinomycetota</taxon>
        <taxon>Actinomycetes</taxon>
        <taxon>Micromonosporales</taxon>
        <taxon>Micromonosporaceae</taxon>
        <taxon>Dactylosporangium</taxon>
    </lineage>
</organism>
<dbReference type="Pfam" id="PF00440">
    <property type="entry name" value="TetR_N"/>
    <property type="match status" value="1"/>
</dbReference>
<comment type="caution">
    <text evidence="4">The sequence shown here is derived from an EMBL/GenBank/DDBJ whole genome shotgun (WGS) entry which is preliminary data.</text>
</comment>
<gene>
    <name evidence="4" type="ORF">ACFPIJ_42410</name>
</gene>
<accession>A0ABV9W7K0</accession>
<dbReference type="SUPFAM" id="SSF46689">
    <property type="entry name" value="Homeodomain-like"/>
    <property type="match status" value="1"/>
</dbReference>
<evidence type="ECO:0000256" key="2">
    <source>
        <dbReference type="PROSITE-ProRule" id="PRU00335"/>
    </source>
</evidence>
<dbReference type="Gene3D" id="1.10.357.10">
    <property type="entry name" value="Tetracycline Repressor, domain 2"/>
    <property type="match status" value="1"/>
</dbReference>
<evidence type="ECO:0000313" key="5">
    <source>
        <dbReference type="Proteomes" id="UP001595912"/>
    </source>
</evidence>
<dbReference type="Proteomes" id="UP001595912">
    <property type="component" value="Unassembled WGS sequence"/>
</dbReference>
<dbReference type="PANTHER" id="PTHR30055">
    <property type="entry name" value="HTH-TYPE TRANSCRIPTIONAL REGULATOR RUTR"/>
    <property type="match status" value="1"/>
</dbReference>
<dbReference type="SUPFAM" id="SSF48498">
    <property type="entry name" value="Tetracyclin repressor-like, C-terminal domain"/>
    <property type="match status" value="1"/>
</dbReference>
<feature type="domain" description="HTH tetR-type" evidence="3">
    <location>
        <begin position="12"/>
        <end position="72"/>
    </location>
</feature>
<keyword evidence="5" id="KW-1185">Reference proteome</keyword>
<evidence type="ECO:0000259" key="3">
    <source>
        <dbReference type="PROSITE" id="PS50977"/>
    </source>
</evidence>
<dbReference type="RefSeq" id="WP_380124401.1">
    <property type="nucleotide sequence ID" value="NZ_JBHSIU010000066.1"/>
</dbReference>
<proteinExistence type="predicted"/>
<reference evidence="5" key="1">
    <citation type="journal article" date="2019" name="Int. J. Syst. Evol. Microbiol.">
        <title>The Global Catalogue of Microorganisms (GCM) 10K type strain sequencing project: providing services to taxonomists for standard genome sequencing and annotation.</title>
        <authorList>
            <consortium name="The Broad Institute Genomics Platform"/>
            <consortium name="The Broad Institute Genome Sequencing Center for Infectious Disease"/>
            <person name="Wu L."/>
            <person name="Ma J."/>
        </authorList>
    </citation>
    <scope>NUCLEOTIDE SEQUENCE [LARGE SCALE GENOMIC DNA]</scope>
    <source>
        <strain evidence="5">CGMCC 4.7152</strain>
    </source>
</reference>